<dbReference type="EMBL" id="PQXH01000001">
    <property type="protein sequence ID" value="TGO20024.1"/>
    <property type="molecule type" value="Genomic_DNA"/>
</dbReference>
<dbReference type="Proteomes" id="UP000297777">
    <property type="component" value="Unassembled WGS sequence"/>
</dbReference>
<proteinExistence type="predicted"/>
<organism evidence="1 2">
    <name type="scientific">Botrytis tulipae</name>
    <dbReference type="NCBI Taxonomy" id="87230"/>
    <lineage>
        <taxon>Eukaryota</taxon>
        <taxon>Fungi</taxon>
        <taxon>Dikarya</taxon>
        <taxon>Ascomycota</taxon>
        <taxon>Pezizomycotina</taxon>
        <taxon>Leotiomycetes</taxon>
        <taxon>Helotiales</taxon>
        <taxon>Sclerotiniaceae</taxon>
        <taxon>Botrytis</taxon>
    </lineage>
</organism>
<evidence type="ECO:0000313" key="1">
    <source>
        <dbReference type="EMBL" id="TGO20024.1"/>
    </source>
</evidence>
<sequence length="60" mass="6378">MGKSVFSPLPTYGSSNPCLPPLLKASRSVALFLQKGSITFDLDETTTFSDTNPLNGDQTA</sequence>
<protein>
    <submittedName>
        <fullName evidence="1">Uncharacterized protein</fullName>
    </submittedName>
</protein>
<name>A0A4Z1F5M3_9HELO</name>
<reference evidence="1 2" key="1">
    <citation type="submission" date="2017-12" db="EMBL/GenBank/DDBJ databases">
        <title>Comparative genomics of Botrytis spp.</title>
        <authorList>
            <person name="Valero-Jimenez C.A."/>
            <person name="Tapia P."/>
            <person name="Veloso J."/>
            <person name="Silva-Moreno E."/>
            <person name="Staats M."/>
            <person name="Valdes J.H."/>
            <person name="Van Kan J.A.L."/>
        </authorList>
    </citation>
    <scope>NUCLEOTIDE SEQUENCE [LARGE SCALE GENOMIC DNA]</scope>
    <source>
        <strain evidence="1 2">Bt9001</strain>
    </source>
</reference>
<comment type="caution">
    <text evidence="1">The sequence shown here is derived from an EMBL/GenBank/DDBJ whole genome shotgun (WGS) entry which is preliminary data.</text>
</comment>
<accession>A0A4Z1F5M3</accession>
<dbReference type="AlphaFoldDB" id="A0A4Z1F5M3"/>
<keyword evidence="2" id="KW-1185">Reference proteome</keyword>
<gene>
    <name evidence="1" type="ORF">BTUL_0001g00310</name>
</gene>
<evidence type="ECO:0000313" key="2">
    <source>
        <dbReference type="Proteomes" id="UP000297777"/>
    </source>
</evidence>